<feature type="domain" description="B box-type" evidence="8">
    <location>
        <begin position="155"/>
        <end position="195"/>
    </location>
</feature>
<sequence length="574" mass="64889">MAECGKVHVADSDLSQFCCSVCLDKLKDPVTIPCGHSYCKSCIGGFWDQSEEKGNYSCPQCRETFSPRPALRRNNMLAEVVEMLKKTSTQQASSSLTEAATSRSDIPCDFCETNPNKATMSCLTCVASYCQDHLKPHYSVPVLKKHQLVPATVPLQEKMCSKHNKLMEIYCRTDKKCICYLCMVDEHKSHSTVSTAAEREEQQKQLTVRQKEIQEKGEKREKELTALLEVLKDFKMCSQTTVDTSDKIFDEMISSLTEKRALVKQLILSQEKKVEAQAEGLQLQLEEDISKLRKRDTELQQISNIDDHVHFIQTFQSLSASCESPDLPNGCVVRPKHTFKSVTDSMSKIKENIEELLEEIWPDISTKVSSVNVLMQPEPKTRKEFLLYCCPLQLDKNAVSKNLVLSHGHLRAGSKTQKYASQSSWTGYATKRITGTEQVWCSEALTKQCYWEVDLGGHTWCVVVSYKDKSGTSSYQSEFGKDDRSWSLECSSEGCSFRHNDQSIIVSSSNFSKIGVYLDFLEGTLSFYEVSGMAMTLLQKVDTTFTEPVYPCIGLKDDGSRKSSTYYAELVKHW</sequence>
<feature type="domain" description="B30.2/SPRY" evidence="9">
    <location>
        <begin position="372"/>
        <end position="571"/>
    </location>
</feature>
<evidence type="ECO:0000259" key="9">
    <source>
        <dbReference type="PROSITE" id="PS50188"/>
    </source>
</evidence>
<feature type="domain" description="RING-type" evidence="7">
    <location>
        <begin position="19"/>
        <end position="62"/>
    </location>
</feature>
<dbReference type="PANTHER" id="PTHR25465:SF5">
    <property type="entry name" value="E3 UBIQUITIN_ISG15 LIGASE TRIM25-RELATED"/>
    <property type="match status" value="1"/>
</dbReference>
<evidence type="ECO:0000259" key="7">
    <source>
        <dbReference type="PROSITE" id="PS50089"/>
    </source>
</evidence>
<dbReference type="PRINTS" id="PR01407">
    <property type="entry name" value="BUTYPHLNCDUF"/>
</dbReference>
<dbReference type="Gene3D" id="4.10.830.40">
    <property type="match status" value="1"/>
</dbReference>
<dbReference type="AlphaFoldDB" id="A0AAV1HMX2"/>
<dbReference type="PROSITE" id="PS00518">
    <property type="entry name" value="ZF_RING_1"/>
    <property type="match status" value="1"/>
</dbReference>
<dbReference type="InterPro" id="IPR013083">
    <property type="entry name" value="Znf_RING/FYVE/PHD"/>
</dbReference>
<dbReference type="Proteomes" id="UP001178508">
    <property type="component" value="Chromosome 23"/>
</dbReference>
<dbReference type="InterPro" id="IPR003879">
    <property type="entry name" value="Butyrophylin_SPRY"/>
</dbReference>
<reference evidence="10" key="1">
    <citation type="submission" date="2023-08" db="EMBL/GenBank/DDBJ databases">
        <authorList>
            <person name="Alioto T."/>
            <person name="Alioto T."/>
            <person name="Gomez Garrido J."/>
        </authorList>
    </citation>
    <scope>NUCLEOTIDE SEQUENCE</scope>
</reference>
<evidence type="ECO:0000259" key="8">
    <source>
        <dbReference type="PROSITE" id="PS50119"/>
    </source>
</evidence>
<dbReference type="PROSITE" id="PS50089">
    <property type="entry name" value="ZF_RING_2"/>
    <property type="match status" value="1"/>
</dbReference>
<keyword evidence="2" id="KW-0479">Metal-binding</keyword>
<dbReference type="GO" id="GO:0045087">
    <property type="term" value="P:innate immune response"/>
    <property type="evidence" value="ECO:0007669"/>
    <property type="project" value="UniProtKB-KW"/>
</dbReference>
<organism evidence="10 11">
    <name type="scientific">Xyrichtys novacula</name>
    <name type="common">Pearly razorfish</name>
    <name type="synonym">Hemipteronotus novacula</name>
    <dbReference type="NCBI Taxonomy" id="13765"/>
    <lineage>
        <taxon>Eukaryota</taxon>
        <taxon>Metazoa</taxon>
        <taxon>Chordata</taxon>
        <taxon>Craniata</taxon>
        <taxon>Vertebrata</taxon>
        <taxon>Euteleostomi</taxon>
        <taxon>Actinopterygii</taxon>
        <taxon>Neopterygii</taxon>
        <taxon>Teleostei</taxon>
        <taxon>Neoteleostei</taxon>
        <taxon>Acanthomorphata</taxon>
        <taxon>Eupercaria</taxon>
        <taxon>Labriformes</taxon>
        <taxon>Labridae</taxon>
        <taxon>Xyrichtys</taxon>
    </lineage>
</organism>
<dbReference type="PROSITE" id="PS50188">
    <property type="entry name" value="B302_SPRY"/>
    <property type="match status" value="1"/>
</dbReference>
<dbReference type="SUPFAM" id="SSF57845">
    <property type="entry name" value="B-box zinc-binding domain"/>
    <property type="match status" value="1"/>
</dbReference>
<dbReference type="Pfam" id="PF00622">
    <property type="entry name" value="SPRY"/>
    <property type="match status" value="1"/>
</dbReference>
<dbReference type="Pfam" id="PF25600">
    <property type="entry name" value="TRIM_CC"/>
    <property type="match status" value="1"/>
</dbReference>
<dbReference type="Pfam" id="PF00643">
    <property type="entry name" value="zf-B_box"/>
    <property type="match status" value="1"/>
</dbReference>
<evidence type="ECO:0000256" key="2">
    <source>
        <dbReference type="ARBA" id="ARBA00022723"/>
    </source>
</evidence>
<evidence type="ECO:0000256" key="4">
    <source>
        <dbReference type="ARBA" id="ARBA00022833"/>
    </source>
</evidence>
<dbReference type="Pfam" id="PF13445">
    <property type="entry name" value="zf-RING_UBOX"/>
    <property type="match status" value="1"/>
</dbReference>
<evidence type="ECO:0000256" key="3">
    <source>
        <dbReference type="ARBA" id="ARBA00022771"/>
    </source>
</evidence>
<name>A0AAV1HMX2_XYRNO</name>
<dbReference type="InterPro" id="IPR058030">
    <property type="entry name" value="TRIM8/14/16/25/29/45/65_CC"/>
</dbReference>
<dbReference type="PROSITE" id="PS50119">
    <property type="entry name" value="ZF_BBOX"/>
    <property type="match status" value="1"/>
</dbReference>
<evidence type="ECO:0000256" key="5">
    <source>
        <dbReference type="ARBA" id="ARBA00022859"/>
    </source>
</evidence>
<dbReference type="InterPro" id="IPR000315">
    <property type="entry name" value="Znf_B-box"/>
</dbReference>
<dbReference type="InterPro" id="IPR001841">
    <property type="entry name" value="Znf_RING"/>
</dbReference>
<dbReference type="InterPro" id="IPR043136">
    <property type="entry name" value="B30.2/SPRY_sf"/>
</dbReference>
<dbReference type="InterPro" id="IPR017907">
    <property type="entry name" value="Znf_RING_CS"/>
</dbReference>
<dbReference type="InterPro" id="IPR003877">
    <property type="entry name" value="SPRY_dom"/>
</dbReference>
<dbReference type="PANTHER" id="PTHR25465">
    <property type="entry name" value="B-BOX DOMAIN CONTAINING"/>
    <property type="match status" value="1"/>
</dbReference>
<dbReference type="SMART" id="SM00184">
    <property type="entry name" value="RING"/>
    <property type="match status" value="1"/>
</dbReference>
<dbReference type="SUPFAM" id="SSF57850">
    <property type="entry name" value="RING/U-box"/>
    <property type="match status" value="1"/>
</dbReference>
<keyword evidence="4" id="KW-0862">Zinc</keyword>
<proteinExistence type="predicted"/>
<keyword evidence="3 6" id="KW-0863">Zinc-finger</keyword>
<dbReference type="InterPro" id="IPR051051">
    <property type="entry name" value="E3_ubiq-ligase_TRIM/RNF"/>
</dbReference>
<evidence type="ECO:0000313" key="10">
    <source>
        <dbReference type="EMBL" id="CAJ1086078.1"/>
    </source>
</evidence>
<dbReference type="GO" id="GO:0008270">
    <property type="term" value="F:zinc ion binding"/>
    <property type="evidence" value="ECO:0007669"/>
    <property type="project" value="UniProtKB-KW"/>
</dbReference>
<accession>A0AAV1HMX2</accession>
<dbReference type="Gene3D" id="3.30.40.10">
    <property type="entry name" value="Zinc/RING finger domain, C3HC4 (zinc finger)"/>
    <property type="match status" value="1"/>
</dbReference>
<protein>
    <submittedName>
        <fullName evidence="10">Tripartite motif-containing protein 16-like</fullName>
    </submittedName>
</protein>
<dbReference type="SMART" id="SM00449">
    <property type="entry name" value="SPRY"/>
    <property type="match status" value="1"/>
</dbReference>
<dbReference type="EMBL" id="OY660886">
    <property type="protein sequence ID" value="CAJ1086078.1"/>
    <property type="molecule type" value="Genomic_DNA"/>
</dbReference>
<dbReference type="InterPro" id="IPR001870">
    <property type="entry name" value="B30.2/SPRY"/>
</dbReference>
<keyword evidence="11" id="KW-1185">Reference proteome</keyword>
<dbReference type="Gene3D" id="3.30.160.60">
    <property type="entry name" value="Classic Zinc Finger"/>
    <property type="match status" value="1"/>
</dbReference>
<gene>
    <name evidence="10" type="ORF">XNOV1_A031735</name>
</gene>
<evidence type="ECO:0000256" key="1">
    <source>
        <dbReference type="ARBA" id="ARBA00022588"/>
    </source>
</evidence>
<dbReference type="Gene3D" id="2.60.120.920">
    <property type="match status" value="1"/>
</dbReference>
<evidence type="ECO:0000313" key="11">
    <source>
        <dbReference type="Proteomes" id="UP001178508"/>
    </source>
</evidence>
<dbReference type="SMART" id="SM00336">
    <property type="entry name" value="BBOX"/>
    <property type="match status" value="2"/>
</dbReference>
<dbReference type="CDD" id="cd19769">
    <property type="entry name" value="Bbox2_TRIM16-like"/>
    <property type="match status" value="1"/>
</dbReference>
<evidence type="ECO:0000256" key="6">
    <source>
        <dbReference type="PROSITE-ProRule" id="PRU00024"/>
    </source>
</evidence>
<dbReference type="InterPro" id="IPR013320">
    <property type="entry name" value="ConA-like_dom_sf"/>
</dbReference>
<keyword evidence="1" id="KW-0399">Innate immunity</keyword>
<dbReference type="SUPFAM" id="SSF49899">
    <property type="entry name" value="Concanavalin A-like lectins/glucanases"/>
    <property type="match status" value="1"/>
</dbReference>
<dbReference type="InterPro" id="IPR027370">
    <property type="entry name" value="Znf-RING_euk"/>
</dbReference>
<keyword evidence="5" id="KW-0391">Immunity</keyword>